<sequence>MGILDLHKFINDTSQVKNGCTSVNMLQCIKKNSSETLIVIDLEGLLTIFTNKNENLCGIRSDVFLKRTRKFFHRLVTAGAKLAFFGDGPIINNKQETWFNRKQTKYNQKLKFFDKINEEGTIAIENLKYTTPPMSLIKSLLKKIAKEFGPLIISMEFECDSVLAAYATKNNAYAVLTDDTDFLIYPGNWKVWSIKALDKYKFNTLQYNPVTLRRALGLTELQMPLFAALCGNDIISNELLERFHRSFQNDHHKFMNIANFVKKLPVQLTDENWNEIGTSVFSQNENFETKIELLKESYEMYDIKRINFPLHVSGDEEPNNEIIHQILSSGQNDVYIILKQLHFKVPLLHEDMREVNYTKLLIELRRRMIGVILKHRNDPNIQSKVIVKQSHEQPYEEISITPIYPEIEVPPLDDLLFPEIGDGLDSQRKLLLQWILSGTKKNQIDTDKLFTLRTDYICTVATLFFLVKEADFPKDIADVVLLSIEETRNKSMDPKFHEAPKYLVKDAFIYDFVFLRMYILVEKIFKIVGLGKYLTLVQFDGFVFHNLYQAWLDMENARKINLIKRIDFLRLYDM</sequence>
<gene>
    <name evidence="3" type="primary">CSON014909</name>
</gene>
<name>A0A336KSR2_CULSO</name>
<evidence type="ECO:0000259" key="2">
    <source>
        <dbReference type="Pfam" id="PF12813"/>
    </source>
</evidence>
<dbReference type="InterPro" id="IPR026784">
    <property type="entry name" value="Coact_PPARg"/>
</dbReference>
<proteinExistence type="inferred from homology"/>
<accession>A0A336KSR2</accession>
<dbReference type="AlphaFoldDB" id="A0A336KSR2"/>
<dbReference type="Gene3D" id="3.40.50.1010">
    <property type="entry name" value="5'-nuclease"/>
    <property type="match status" value="1"/>
</dbReference>
<dbReference type="PANTHER" id="PTHR15976">
    <property type="entry name" value="CONSTITUTIVE COACTIVATOR OF PEROXISOME PROLIFERATOR-ACTIVATED RECEPTOR GAMMA"/>
    <property type="match status" value="1"/>
</dbReference>
<evidence type="ECO:0000313" key="3">
    <source>
        <dbReference type="EMBL" id="SSX07529.1"/>
    </source>
</evidence>
<feature type="domain" description="Asteroid" evidence="2">
    <location>
        <begin position="123"/>
        <end position="249"/>
    </location>
</feature>
<evidence type="ECO:0000256" key="1">
    <source>
        <dbReference type="ARBA" id="ARBA00009495"/>
    </source>
</evidence>
<dbReference type="Pfam" id="PF12813">
    <property type="entry name" value="XPG_I_2"/>
    <property type="match status" value="1"/>
</dbReference>
<dbReference type="PANTHER" id="PTHR15976:SF16">
    <property type="entry name" value="ASTEROID DOMAIN-CONTAINING PROTEIN"/>
    <property type="match status" value="1"/>
</dbReference>
<dbReference type="EMBL" id="UFQT01000894">
    <property type="protein sequence ID" value="SSX27869.1"/>
    <property type="molecule type" value="Genomic_DNA"/>
</dbReference>
<dbReference type="SUPFAM" id="SSF88723">
    <property type="entry name" value="PIN domain-like"/>
    <property type="match status" value="1"/>
</dbReference>
<evidence type="ECO:0000313" key="4">
    <source>
        <dbReference type="EMBL" id="SSX27869.1"/>
    </source>
</evidence>
<dbReference type="GO" id="GO:0005634">
    <property type="term" value="C:nucleus"/>
    <property type="evidence" value="ECO:0007669"/>
    <property type="project" value="TreeGrafter"/>
</dbReference>
<reference evidence="3" key="1">
    <citation type="submission" date="2018-04" db="EMBL/GenBank/DDBJ databases">
        <authorList>
            <person name="Go L.Y."/>
            <person name="Mitchell J.A."/>
        </authorList>
    </citation>
    <scope>NUCLEOTIDE SEQUENCE</scope>
    <source>
        <tissue evidence="3">Whole organism</tissue>
    </source>
</reference>
<dbReference type="VEuPathDB" id="VectorBase:CSON014909"/>
<reference evidence="4" key="2">
    <citation type="submission" date="2018-07" db="EMBL/GenBank/DDBJ databases">
        <authorList>
            <person name="Quirk P.G."/>
            <person name="Krulwich T.A."/>
        </authorList>
    </citation>
    <scope>NUCLEOTIDE SEQUENCE</scope>
</reference>
<dbReference type="InterPro" id="IPR029060">
    <property type="entry name" value="PIN-like_dom_sf"/>
</dbReference>
<dbReference type="OMA" id="RNQFAWT"/>
<organism evidence="3">
    <name type="scientific">Culicoides sonorensis</name>
    <name type="common">Biting midge</name>
    <dbReference type="NCBI Taxonomy" id="179676"/>
    <lineage>
        <taxon>Eukaryota</taxon>
        <taxon>Metazoa</taxon>
        <taxon>Ecdysozoa</taxon>
        <taxon>Arthropoda</taxon>
        <taxon>Hexapoda</taxon>
        <taxon>Insecta</taxon>
        <taxon>Pterygota</taxon>
        <taxon>Neoptera</taxon>
        <taxon>Endopterygota</taxon>
        <taxon>Diptera</taxon>
        <taxon>Nematocera</taxon>
        <taxon>Chironomoidea</taxon>
        <taxon>Ceratopogonidae</taxon>
        <taxon>Ceratopogoninae</taxon>
        <taxon>Culicoides</taxon>
        <taxon>Monoculicoides</taxon>
    </lineage>
</organism>
<comment type="similarity">
    <text evidence="1">Belongs to the constitutive coactivator of PPAR-gamma family.</text>
</comment>
<dbReference type="InterPro" id="IPR039436">
    <property type="entry name" value="Asteroid_dom"/>
</dbReference>
<protein>
    <submittedName>
        <fullName evidence="3">CSON014909 protein</fullName>
    </submittedName>
</protein>
<dbReference type="EMBL" id="UFQS01000894">
    <property type="protein sequence ID" value="SSX07529.1"/>
    <property type="molecule type" value="Genomic_DNA"/>
</dbReference>